<comment type="caution">
    <text evidence="2">The sequence shown here is derived from an EMBL/GenBank/DDBJ whole genome shotgun (WGS) entry which is preliminary data.</text>
</comment>
<dbReference type="AlphaFoldDB" id="A0A4Q9HYR2"/>
<dbReference type="RefSeq" id="WP_131122680.1">
    <property type="nucleotide sequence ID" value="NZ_SIXH01000048.1"/>
</dbReference>
<evidence type="ECO:0000313" key="3">
    <source>
        <dbReference type="Proteomes" id="UP000292452"/>
    </source>
</evidence>
<sequence>MFAFLFTRRSCRLRHLRRLAAATGPATRTRLPDGSQPANSPVPYPVAAGPAAPDTEEQRVRGWLHDDQHGRTDTTTSSDDDGAGGRR</sequence>
<name>A0A4Q9HYR2_STRKA</name>
<reference evidence="2 3" key="1">
    <citation type="submission" date="2019-02" db="EMBL/GenBank/DDBJ databases">
        <title>Draft Genome Sequence of Streptomyces sp. AM-2504, identified by 16S rRNA comparative analysis as a Streptomyces Kasugaensis strain.</title>
        <authorList>
            <person name="Napolioni V."/>
            <person name="Giuliodori A.M."/>
            <person name="Spurio R."/>
            <person name="Fabbretti A."/>
        </authorList>
    </citation>
    <scope>NUCLEOTIDE SEQUENCE [LARGE SCALE GENOMIC DNA]</scope>
    <source>
        <strain evidence="2 3">AM-2504</strain>
    </source>
</reference>
<feature type="compositionally biased region" description="Basic and acidic residues" evidence="1">
    <location>
        <begin position="56"/>
        <end position="72"/>
    </location>
</feature>
<proteinExistence type="predicted"/>
<keyword evidence="3" id="KW-1185">Reference proteome</keyword>
<organism evidence="2 3">
    <name type="scientific">Streptomyces kasugaensis</name>
    <dbReference type="NCBI Taxonomy" id="1946"/>
    <lineage>
        <taxon>Bacteria</taxon>
        <taxon>Bacillati</taxon>
        <taxon>Actinomycetota</taxon>
        <taxon>Actinomycetes</taxon>
        <taxon>Kitasatosporales</taxon>
        <taxon>Streptomycetaceae</taxon>
        <taxon>Streptomyces</taxon>
    </lineage>
</organism>
<feature type="region of interest" description="Disordered" evidence="1">
    <location>
        <begin position="20"/>
        <end position="87"/>
    </location>
</feature>
<gene>
    <name evidence="2" type="ORF">EYS09_07980</name>
</gene>
<dbReference type="EMBL" id="SIXH01000048">
    <property type="protein sequence ID" value="TBO60225.1"/>
    <property type="molecule type" value="Genomic_DNA"/>
</dbReference>
<dbReference type="Proteomes" id="UP000292452">
    <property type="component" value="Unassembled WGS sequence"/>
</dbReference>
<accession>A0A4Q9HYR2</accession>
<evidence type="ECO:0000313" key="2">
    <source>
        <dbReference type="EMBL" id="TBO60225.1"/>
    </source>
</evidence>
<feature type="compositionally biased region" description="Acidic residues" evidence="1">
    <location>
        <begin position="78"/>
        <end position="87"/>
    </location>
</feature>
<protein>
    <submittedName>
        <fullName evidence="2">Uncharacterized protein</fullName>
    </submittedName>
</protein>
<evidence type="ECO:0000256" key="1">
    <source>
        <dbReference type="SAM" id="MobiDB-lite"/>
    </source>
</evidence>